<feature type="signal peptide" evidence="1">
    <location>
        <begin position="1"/>
        <end position="19"/>
    </location>
</feature>
<reference evidence="2 3" key="1">
    <citation type="submission" date="2016-05" db="EMBL/GenBank/DDBJ databases">
        <title>Compelete Genome Sequence of Bacteriochlorophyll-Synthesizing Bacterium Porphyrobacter neustonensis DSM 9434.</title>
        <authorList>
            <person name="Shi X.-L."/>
            <person name="Wu Y.-H."/>
            <person name="Cheng H."/>
            <person name="Xu L."/>
            <person name="Zhang X.-Q."/>
            <person name="Wang C.-S."/>
            <person name="Xu X.-W."/>
        </authorList>
    </citation>
    <scope>NUCLEOTIDE SEQUENCE [LARGE SCALE GENOMIC DNA]</scope>
    <source>
        <strain evidence="2 3">DSM 9434</strain>
    </source>
</reference>
<protein>
    <submittedName>
        <fullName evidence="2">Uncharacterized protein</fullName>
    </submittedName>
</protein>
<name>A0A192D0G6_9SPHN</name>
<feature type="chain" id="PRO_5008251585" evidence="1">
    <location>
        <begin position="20"/>
        <end position="289"/>
    </location>
</feature>
<organism evidence="2 3">
    <name type="scientific">Erythrobacter neustonensis</name>
    <dbReference type="NCBI Taxonomy" id="1112"/>
    <lineage>
        <taxon>Bacteria</taxon>
        <taxon>Pseudomonadati</taxon>
        <taxon>Pseudomonadota</taxon>
        <taxon>Alphaproteobacteria</taxon>
        <taxon>Sphingomonadales</taxon>
        <taxon>Erythrobacteraceae</taxon>
        <taxon>Erythrobacter/Porphyrobacter group</taxon>
        <taxon>Erythrobacter</taxon>
    </lineage>
</organism>
<sequence length="289" mass="30568">MAGAGLLGLAAIAAAPLVAQEAPAPPIIVEGERPQDEKALTDLARDLAGRPRADRPLARFEQPLCLMVASGDIALGKEIAERIIDNARRAGVRVRGRGCKTNALLTLSDDAHAQLVDIRKSGKRIFAGLSQRKIDAVLGARDPVYVFQASETTAASGQAIPKVMPDDQPTNNVTAMGRLSRLTREDMLAALVVVDNAAVTGLTPVQIADYASLRLLAPTGEVDVAEAEANAPRTIMTLFAAPASAPQTMTRFDRAYLKALYRMPAGSLAREVLRVAVVDSARGDASQED</sequence>
<dbReference type="EMBL" id="CP016033">
    <property type="protein sequence ID" value="ANK11640.1"/>
    <property type="molecule type" value="Genomic_DNA"/>
</dbReference>
<keyword evidence="3" id="KW-1185">Reference proteome</keyword>
<dbReference type="AlphaFoldDB" id="A0A192D0G6"/>
<evidence type="ECO:0000313" key="2">
    <source>
        <dbReference type="EMBL" id="ANK11640.1"/>
    </source>
</evidence>
<dbReference type="KEGG" id="pns:A9D12_00270"/>
<accession>A0A192D0G6</accession>
<proteinExistence type="predicted"/>
<keyword evidence="1" id="KW-0732">Signal</keyword>
<gene>
    <name evidence="2" type="ORF">A9D12_00270</name>
</gene>
<dbReference type="Proteomes" id="UP000078263">
    <property type="component" value="Chromosome"/>
</dbReference>
<evidence type="ECO:0000256" key="1">
    <source>
        <dbReference type="SAM" id="SignalP"/>
    </source>
</evidence>
<evidence type="ECO:0000313" key="3">
    <source>
        <dbReference type="Proteomes" id="UP000078263"/>
    </source>
</evidence>